<dbReference type="GO" id="GO:0051131">
    <property type="term" value="P:chaperone-mediated protein complex assembly"/>
    <property type="evidence" value="ECO:0007669"/>
    <property type="project" value="TreeGrafter"/>
</dbReference>
<dbReference type="CDD" id="cd06465">
    <property type="entry name" value="p23_hB-ind1_like"/>
    <property type="match status" value="1"/>
</dbReference>
<organism evidence="3 4">
    <name type="scientific">Coemansia reversa (strain ATCC 12441 / NRRL 1564)</name>
    <dbReference type="NCBI Taxonomy" id="763665"/>
    <lineage>
        <taxon>Eukaryota</taxon>
        <taxon>Fungi</taxon>
        <taxon>Fungi incertae sedis</taxon>
        <taxon>Zoopagomycota</taxon>
        <taxon>Kickxellomycotina</taxon>
        <taxon>Kickxellomycetes</taxon>
        <taxon>Kickxellales</taxon>
        <taxon>Kickxellaceae</taxon>
        <taxon>Coemansia</taxon>
    </lineage>
</organism>
<dbReference type="STRING" id="763665.A0A2G5BBZ3"/>
<dbReference type="EMBL" id="KZ303499">
    <property type="protein sequence ID" value="PIA16535.1"/>
    <property type="molecule type" value="Genomic_DNA"/>
</dbReference>
<dbReference type="Gene3D" id="2.60.40.790">
    <property type="match status" value="1"/>
</dbReference>
<dbReference type="InterPro" id="IPR007052">
    <property type="entry name" value="CS_dom"/>
</dbReference>
<dbReference type="GO" id="GO:0051087">
    <property type="term" value="F:protein-folding chaperone binding"/>
    <property type="evidence" value="ECO:0007669"/>
    <property type="project" value="TreeGrafter"/>
</dbReference>
<dbReference type="PROSITE" id="PS51203">
    <property type="entry name" value="CS"/>
    <property type="match status" value="1"/>
</dbReference>
<dbReference type="PANTHER" id="PTHR22932">
    <property type="entry name" value="TELOMERASE-BINDING PROTEIN P23 HSP90 CO-CHAPERONE"/>
    <property type="match status" value="1"/>
</dbReference>
<feature type="non-terminal residue" evidence="3">
    <location>
        <position position="1"/>
    </location>
</feature>
<evidence type="ECO:0000313" key="3">
    <source>
        <dbReference type="EMBL" id="PIA16535.1"/>
    </source>
</evidence>
<dbReference type="OrthoDB" id="1564555at2759"/>
<name>A0A2G5BBZ3_COERN</name>
<dbReference type="Pfam" id="PF04969">
    <property type="entry name" value="CS"/>
    <property type="match status" value="1"/>
</dbReference>
<dbReference type="InterPro" id="IPR008978">
    <property type="entry name" value="HSP20-like_chaperone"/>
</dbReference>
<dbReference type="SUPFAM" id="SSF49764">
    <property type="entry name" value="HSP20-like chaperones"/>
    <property type="match status" value="1"/>
</dbReference>
<dbReference type="GO" id="GO:0051879">
    <property type="term" value="F:Hsp90 protein binding"/>
    <property type="evidence" value="ECO:0007669"/>
    <property type="project" value="InterPro"/>
</dbReference>
<comment type="similarity">
    <text evidence="1">Belongs to the p23/wos2 family.</text>
</comment>
<proteinExistence type="inferred from homology"/>
<feature type="domain" description="CS" evidence="2">
    <location>
        <begin position="1"/>
        <end position="85"/>
    </location>
</feature>
<protein>
    <submittedName>
        <fullName evidence="3">HSP20-like chaperone</fullName>
    </submittedName>
</protein>
<reference evidence="3 4" key="1">
    <citation type="journal article" date="2015" name="Genome Biol. Evol.">
        <title>Phylogenomic analyses indicate that early fungi evolved digesting cell walls of algal ancestors of land plants.</title>
        <authorList>
            <person name="Chang Y."/>
            <person name="Wang S."/>
            <person name="Sekimoto S."/>
            <person name="Aerts A.L."/>
            <person name="Choi C."/>
            <person name="Clum A."/>
            <person name="LaButti K.M."/>
            <person name="Lindquist E.A."/>
            <person name="Yee Ngan C."/>
            <person name="Ohm R.A."/>
            <person name="Salamov A.A."/>
            <person name="Grigoriev I.V."/>
            <person name="Spatafora J.W."/>
            <person name="Berbee M.L."/>
        </authorList>
    </citation>
    <scope>NUCLEOTIDE SEQUENCE [LARGE SCALE GENOMIC DNA]</scope>
    <source>
        <strain evidence="3 4">NRRL 1564</strain>
    </source>
</reference>
<dbReference type="GO" id="GO:0005829">
    <property type="term" value="C:cytosol"/>
    <property type="evidence" value="ECO:0007669"/>
    <property type="project" value="TreeGrafter"/>
</dbReference>
<gene>
    <name evidence="3" type="ORF">COEREDRAFT_25173</name>
</gene>
<dbReference type="GO" id="GO:0005634">
    <property type="term" value="C:nucleus"/>
    <property type="evidence" value="ECO:0007669"/>
    <property type="project" value="TreeGrafter"/>
</dbReference>
<dbReference type="AlphaFoldDB" id="A0A2G5BBZ3"/>
<dbReference type="PANTHER" id="PTHR22932:SF1">
    <property type="entry name" value="CO-CHAPERONE PROTEIN DAF-41"/>
    <property type="match status" value="1"/>
</dbReference>
<accession>A0A2G5BBZ3</accession>
<dbReference type="Proteomes" id="UP000242474">
    <property type="component" value="Unassembled WGS sequence"/>
</dbReference>
<evidence type="ECO:0000256" key="1">
    <source>
        <dbReference type="ARBA" id="ARBA00025733"/>
    </source>
</evidence>
<keyword evidence="4" id="KW-1185">Reference proteome</keyword>
<dbReference type="FunFam" id="2.60.40.790:FF:000013">
    <property type="entry name" value="Very-long-chain (3R)-3-hydroxyacyl-CoA dehydratase"/>
    <property type="match status" value="1"/>
</dbReference>
<sequence length="116" mass="13563">HPEVLWADRTDRVYLTVALSDAQKAKIDVTKDSIDFSIDINKAHYAFHLDFFKPIKPEETKKSLTGRKIVLVLYKAEPERWNKLVKGKDAKGKEIKPNFLKVDFDHYQDEDESEEE</sequence>
<feature type="non-terminal residue" evidence="3">
    <location>
        <position position="116"/>
    </location>
</feature>
<dbReference type="InterPro" id="IPR045250">
    <property type="entry name" value="p23-like"/>
</dbReference>
<dbReference type="GO" id="GO:0006457">
    <property type="term" value="P:protein folding"/>
    <property type="evidence" value="ECO:0007669"/>
    <property type="project" value="TreeGrafter"/>
</dbReference>
<evidence type="ECO:0000259" key="2">
    <source>
        <dbReference type="PROSITE" id="PS51203"/>
    </source>
</evidence>
<evidence type="ECO:0000313" key="4">
    <source>
        <dbReference type="Proteomes" id="UP000242474"/>
    </source>
</evidence>